<feature type="region of interest" description="Disordered" evidence="1">
    <location>
        <begin position="346"/>
        <end position="366"/>
    </location>
</feature>
<dbReference type="Proteomes" id="UP001611383">
    <property type="component" value="Chromosome"/>
</dbReference>
<protein>
    <submittedName>
        <fullName evidence="2">Uncharacterized protein</fullName>
    </submittedName>
</protein>
<evidence type="ECO:0000313" key="2">
    <source>
        <dbReference type="EMBL" id="WNG44143.1"/>
    </source>
</evidence>
<name>A0ABY9WLL9_9BACT</name>
<organism evidence="2 3">
    <name type="scientific">Archangium minus</name>
    <dbReference type="NCBI Taxonomy" id="83450"/>
    <lineage>
        <taxon>Bacteria</taxon>
        <taxon>Pseudomonadati</taxon>
        <taxon>Myxococcota</taxon>
        <taxon>Myxococcia</taxon>
        <taxon>Myxococcales</taxon>
        <taxon>Cystobacterineae</taxon>
        <taxon>Archangiaceae</taxon>
        <taxon>Archangium</taxon>
    </lineage>
</organism>
<sequence>MLLHFASMLAGRATRKMLGTVLGGFMLLLPVPGAAEDWFSDDFETGTLRSSDSPPGRWDETPVSSSNTLVSDAAAAHRGLFGLLLTDRSSTTAFQASADVARPALTSSFFFRTWLRLRSVSTSGDVVLVQALPALVELRIARQDPVWELAVRNGSGRQYVSRRTPTTEPVQEDRWYLVEFGARGLGSPAGQAWLWLDGIEVGSLSGLDWQDEAYQLEQLRVGEPWTDTGSFVGSIDVDDVRVSASPMASRLELRLQEARSGCIAVAVSLRASSEGALAPAPYEVPVTLGIQQGSGSFHANAGCKDAAVGAVRLPAGTSERRVYFRPSGAGGLATLRASHPDFLPATLTVEGTGSPGEPPDGDEAAGPWTMDLGCSAATGGFAMLLGPWVLWRRRLPPRTTKPR</sequence>
<accession>A0ABY9WLL9</accession>
<proteinExistence type="predicted"/>
<dbReference type="EMBL" id="CP043494">
    <property type="protein sequence ID" value="WNG44143.1"/>
    <property type="molecule type" value="Genomic_DNA"/>
</dbReference>
<reference evidence="2 3" key="1">
    <citation type="submission" date="2019-08" db="EMBL/GenBank/DDBJ databases">
        <title>Archangium and Cystobacter genomes.</title>
        <authorList>
            <person name="Chen I.-C.K."/>
            <person name="Wielgoss S."/>
        </authorList>
    </citation>
    <scope>NUCLEOTIDE SEQUENCE [LARGE SCALE GENOMIC DNA]</scope>
    <source>
        <strain evidence="2 3">Cbm 6</strain>
    </source>
</reference>
<dbReference type="Gene3D" id="2.60.120.200">
    <property type="match status" value="1"/>
</dbReference>
<dbReference type="InterPro" id="IPR013320">
    <property type="entry name" value="ConA-like_dom_sf"/>
</dbReference>
<evidence type="ECO:0000256" key="1">
    <source>
        <dbReference type="SAM" id="MobiDB-lite"/>
    </source>
</evidence>
<gene>
    <name evidence="2" type="ORF">F0U60_08520</name>
</gene>
<dbReference type="RefSeq" id="WP_395816366.1">
    <property type="nucleotide sequence ID" value="NZ_CP043494.1"/>
</dbReference>
<keyword evidence="3" id="KW-1185">Reference proteome</keyword>
<dbReference type="SUPFAM" id="SSF49899">
    <property type="entry name" value="Concanavalin A-like lectins/glucanases"/>
    <property type="match status" value="1"/>
</dbReference>
<evidence type="ECO:0000313" key="3">
    <source>
        <dbReference type="Proteomes" id="UP001611383"/>
    </source>
</evidence>